<organism evidence="2 3">
    <name type="scientific">Desulfofustis glycolicus DSM 9705</name>
    <dbReference type="NCBI Taxonomy" id="1121409"/>
    <lineage>
        <taxon>Bacteria</taxon>
        <taxon>Pseudomonadati</taxon>
        <taxon>Thermodesulfobacteriota</taxon>
        <taxon>Desulfobulbia</taxon>
        <taxon>Desulfobulbales</taxon>
        <taxon>Desulfocapsaceae</taxon>
        <taxon>Desulfofustis</taxon>
    </lineage>
</organism>
<evidence type="ECO:0008006" key="4">
    <source>
        <dbReference type="Google" id="ProtNLM"/>
    </source>
</evidence>
<evidence type="ECO:0000313" key="3">
    <source>
        <dbReference type="Proteomes" id="UP000184139"/>
    </source>
</evidence>
<sequence>MKQTQMFTLIVVFVMGMLLAGPGNGLTADTGMKEAGGTMMPSEGAMPEAMVEKNTEMMKEEMASGMPEPMPGEMEKKMDSEEMRQGAADDMNKEIESGAQGDKKMMH</sequence>
<feature type="compositionally biased region" description="Basic and acidic residues" evidence="1">
    <location>
        <begin position="73"/>
        <end position="84"/>
    </location>
</feature>
<evidence type="ECO:0000256" key="1">
    <source>
        <dbReference type="SAM" id="MobiDB-lite"/>
    </source>
</evidence>
<dbReference type="AlphaFoldDB" id="A0A1M5X643"/>
<feature type="region of interest" description="Disordered" evidence="1">
    <location>
        <begin position="61"/>
        <end position="107"/>
    </location>
</feature>
<protein>
    <recommendedName>
        <fullName evidence="4">Pentapeptide MXKDX repeat protein</fullName>
    </recommendedName>
</protein>
<dbReference type="Proteomes" id="UP000184139">
    <property type="component" value="Unassembled WGS sequence"/>
</dbReference>
<dbReference type="RefSeq" id="WP_073377031.1">
    <property type="nucleotide sequence ID" value="NZ_FQXS01000017.1"/>
</dbReference>
<evidence type="ECO:0000313" key="2">
    <source>
        <dbReference type="EMBL" id="SHH95112.1"/>
    </source>
</evidence>
<keyword evidence="3" id="KW-1185">Reference proteome</keyword>
<proteinExistence type="predicted"/>
<reference evidence="2 3" key="1">
    <citation type="submission" date="2016-11" db="EMBL/GenBank/DDBJ databases">
        <authorList>
            <person name="Jaros S."/>
            <person name="Januszkiewicz K."/>
            <person name="Wedrychowicz H."/>
        </authorList>
    </citation>
    <scope>NUCLEOTIDE SEQUENCE [LARGE SCALE GENOMIC DNA]</scope>
    <source>
        <strain evidence="2 3">DSM 9705</strain>
    </source>
</reference>
<name>A0A1M5X643_9BACT</name>
<accession>A0A1M5X643</accession>
<dbReference type="STRING" id="1121409.SAMN02745124_02785"/>
<feature type="compositionally biased region" description="Basic and acidic residues" evidence="1">
    <location>
        <begin position="90"/>
        <end position="107"/>
    </location>
</feature>
<gene>
    <name evidence="2" type="ORF">SAMN02745124_02785</name>
</gene>
<dbReference type="EMBL" id="FQXS01000017">
    <property type="protein sequence ID" value="SHH95112.1"/>
    <property type="molecule type" value="Genomic_DNA"/>
</dbReference>